<keyword evidence="4 7" id="KW-0808">Transferase</keyword>
<comment type="caution">
    <text evidence="7">The sequence shown here is derived from an EMBL/GenBank/DDBJ whole genome shotgun (WGS) entry which is preliminary data.</text>
</comment>
<dbReference type="OrthoDB" id="3225550at2"/>
<dbReference type="InterPro" id="IPR045699">
    <property type="entry name" value="GlfT2_C"/>
</dbReference>
<dbReference type="InterPro" id="IPR029044">
    <property type="entry name" value="Nucleotide-diphossugar_trans"/>
</dbReference>
<gene>
    <name evidence="7" type="ORF">GKO32_05410</name>
</gene>
<evidence type="ECO:0000259" key="6">
    <source>
        <dbReference type="Pfam" id="PF19320"/>
    </source>
</evidence>
<evidence type="ECO:0000259" key="5">
    <source>
        <dbReference type="Pfam" id="PF17994"/>
    </source>
</evidence>
<comment type="pathway">
    <text evidence="1">Cell wall biogenesis; cell wall polysaccharide biosynthesis.</text>
</comment>
<dbReference type="InterPro" id="IPR040492">
    <property type="entry name" value="GlfT2_N"/>
</dbReference>
<dbReference type="Pfam" id="PF13641">
    <property type="entry name" value="Glyco_tranf_2_3"/>
    <property type="match status" value="1"/>
</dbReference>
<organism evidence="7 8">
    <name type="scientific">Amycolatopsis pithecellobii</name>
    <dbReference type="NCBI Taxonomy" id="664692"/>
    <lineage>
        <taxon>Bacteria</taxon>
        <taxon>Bacillati</taxon>
        <taxon>Actinomycetota</taxon>
        <taxon>Actinomycetes</taxon>
        <taxon>Pseudonocardiales</taxon>
        <taxon>Pseudonocardiaceae</taxon>
        <taxon>Amycolatopsis</taxon>
    </lineage>
</organism>
<dbReference type="Pfam" id="PF17994">
    <property type="entry name" value="Glft2_N"/>
    <property type="match status" value="1"/>
</dbReference>
<dbReference type="SUPFAM" id="SSF53448">
    <property type="entry name" value="Nucleotide-diphospho-sugar transferases"/>
    <property type="match status" value="1"/>
</dbReference>
<keyword evidence="8" id="KW-1185">Reference proteome</keyword>
<name>A0A6N7YKJ8_9PSEU</name>
<evidence type="ECO:0000256" key="1">
    <source>
        <dbReference type="ARBA" id="ARBA00004776"/>
    </source>
</evidence>
<feature type="domain" description="Galactofuranosyltransferase GlfT2 N-terminal" evidence="5">
    <location>
        <begin position="24"/>
        <end position="136"/>
    </location>
</feature>
<dbReference type="RefSeq" id="WP_154755651.1">
    <property type="nucleotide sequence ID" value="NZ_WMBA01000005.1"/>
</dbReference>
<dbReference type="AlphaFoldDB" id="A0A6N7YKJ8"/>
<reference evidence="7 8" key="1">
    <citation type="submission" date="2019-11" db="EMBL/GenBank/DDBJ databases">
        <title>Draft genome of Amycolatopsis RM579.</title>
        <authorList>
            <person name="Duangmal K."/>
            <person name="Mingma R."/>
        </authorList>
    </citation>
    <scope>NUCLEOTIDE SEQUENCE [LARGE SCALE GENOMIC DNA]</scope>
    <source>
        <strain evidence="7 8">RM579</strain>
    </source>
</reference>
<feature type="domain" description="Galactofuranosyltransferase-2 C-terminal" evidence="6">
    <location>
        <begin position="426"/>
        <end position="598"/>
    </location>
</feature>
<keyword evidence="3" id="KW-0328">Glycosyltransferase</keyword>
<comment type="similarity">
    <text evidence="2">Belongs to the glycosyltransferase 2 family.</text>
</comment>
<dbReference type="GO" id="GO:0016757">
    <property type="term" value="F:glycosyltransferase activity"/>
    <property type="evidence" value="ECO:0007669"/>
    <property type="project" value="UniProtKB-KW"/>
</dbReference>
<evidence type="ECO:0000313" key="8">
    <source>
        <dbReference type="Proteomes" id="UP000440096"/>
    </source>
</evidence>
<dbReference type="Pfam" id="PF19320">
    <property type="entry name" value="GlfT2_domain3"/>
    <property type="match status" value="1"/>
</dbReference>
<dbReference type="Proteomes" id="UP000440096">
    <property type="component" value="Unassembled WGS sequence"/>
</dbReference>
<evidence type="ECO:0000256" key="2">
    <source>
        <dbReference type="ARBA" id="ARBA00006739"/>
    </source>
</evidence>
<evidence type="ECO:0000256" key="3">
    <source>
        <dbReference type="ARBA" id="ARBA00022676"/>
    </source>
</evidence>
<sequence>MSGSARLVQRTFFVPPRDLEPEELYFETERGAVVAERARISLEPNARVRTNTYFGRFPASYWQRWTAADRVSVRVTAHGAGRVRLMASDSSGLIRSADSARVHTESGEPIELHARLNQFADGGALWLEFTTGTGRLVAGDVRWQVAAPAAERGAVIAICTYNRADDCIATLRILAADPGCVAALDAVYVVDQGTDPVSSRAGFAAVREELGGILRYIRQPNLGGAGGFTRGLCEATAGEPENWPYVLLMDDDIVPEPDTVLRMLAFAAHTAQPSIVGGQMLQLLHPDRLHVGAERTDLPRLRAGRAVPEAVRDADMTSSQQEIRVDAEYNAWWSCVIPPEVLASVGYPLPMFFQWDDIEYGLRARAAGFPTVTLAGAGVWHADFSWKDWDDWSRYFSLRNALVASALHGEFDIKSTAWFLFGELWRYLSSMRYGLARTLIAAIEDFLRGPEVLADGGVQAAARIRKLRAEYPETVVHPLTGAPMLPVQVPEPTPSKPSLVLAKRAVYQLLGRTRGAATIAARHNRWWHVSLYDKAVVTDPAQNGVRLRERDPVVLRALAARGAAVIARFVREGRHAGRRYRAALPELTSRANWTRLFETD</sequence>
<proteinExistence type="inferred from homology"/>
<protein>
    <submittedName>
        <fullName evidence="7">Glycosyltransferase</fullName>
    </submittedName>
</protein>
<dbReference type="EMBL" id="WMBA01000005">
    <property type="protein sequence ID" value="MTD53417.1"/>
    <property type="molecule type" value="Genomic_DNA"/>
</dbReference>
<dbReference type="PANTHER" id="PTHR43179:SF12">
    <property type="entry name" value="GALACTOFURANOSYLTRANSFERASE GLFT2"/>
    <property type="match status" value="1"/>
</dbReference>
<dbReference type="PANTHER" id="PTHR43179">
    <property type="entry name" value="RHAMNOSYLTRANSFERASE WBBL"/>
    <property type="match status" value="1"/>
</dbReference>
<evidence type="ECO:0000256" key="4">
    <source>
        <dbReference type="ARBA" id="ARBA00022679"/>
    </source>
</evidence>
<dbReference type="Gene3D" id="3.90.550.60">
    <property type="match status" value="1"/>
</dbReference>
<evidence type="ECO:0000313" key="7">
    <source>
        <dbReference type="EMBL" id="MTD53417.1"/>
    </source>
</evidence>
<accession>A0A6N7YKJ8</accession>